<comment type="caution">
    <text evidence="3">The sequence shown here is derived from an EMBL/GenBank/DDBJ whole genome shotgun (WGS) entry which is preliminary data.</text>
</comment>
<reference evidence="3 4" key="1">
    <citation type="submission" date="2019-11" db="EMBL/GenBank/DDBJ databases">
        <title>Draft Genome Sequences of Six Type Strains of the Genus Massilia.</title>
        <authorList>
            <person name="Miess H."/>
            <person name="Frediansyah A."/>
            <person name="Goeker M."/>
            <person name="Gross H."/>
        </authorList>
    </citation>
    <scope>NUCLEOTIDE SEQUENCE [LARGE SCALE GENOMIC DNA]</scope>
    <source>
        <strain evidence="3 4">DSM 17513</strain>
    </source>
</reference>
<name>A0A6I3XQW8_9BURK</name>
<protein>
    <submittedName>
        <fullName evidence="3">TetR family transcriptional regulator</fullName>
    </submittedName>
</protein>
<evidence type="ECO:0000313" key="3">
    <source>
        <dbReference type="EMBL" id="MUI14175.1"/>
    </source>
</evidence>
<evidence type="ECO:0000256" key="1">
    <source>
        <dbReference type="ARBA" id="ARBA00023125"/>
    </source>
</evidence>
<sequence>MCSAFRSPGRRLAELAGVAPASVYRRFVSKDALIQAALLSMLRRSRSEIFVVAAGETLPDTALRLMRLLFRQYRQHPRLMRALSRYLDSD</sequence>
<evidence type="ECO:0000259" key="2">
    <source>
        <dbReference type="Pfam" id="PF00440"/>
    </source>
</evidence>
<dbReference type="InterPro" id="IPR001647">
    <property type="entry name" value="HTH_TetR"/>
</dbReference>
<dbReference type="SUPFAM" id="SSF46689">
    <property type="entry name" value="Homeodomain-like"/>
    <property type="match status" value="1"/>
</dbReference>
<dbReference type="AlphaFoldDB" id="A0A6I3XQW8"/>
<dbReference type="Gene3D" id="1.10.357.10">
    <property type="entry name" value="Tetracycline Repressor, domain 2"/>
    <property type="match status" value="1"/>
</dbReference>
<organism evidence="3 4">
    <name type="scientific">Pseudoduganella dura</name>
    <dbReference type="NCBI Taxonomy" id="321982"/>
    <lineage>
        <taxon>Bacteria</taxon>
        <taxon>Pseudomonadati</taxon>
        <taxon>Pseudomonadota</taxon>
        <taxon>Betaproteobacteria</taxon>
        <taxon>Burkholderiales</taxon>
        <taxon>Oxalobacteraceae</taxon>
        <taxon>Telluria group</taxon>
        <taxon>Pseudoduganella</taxon>
    </lineage>
</organism>
<keyword evidence="1" id="KW-0238">DNA-binding</keyword>
<evidence type="ECO:0000313" key="4">
    <source>
        <dbReference type="Proteomes" id="UP000431684"/>
    </source>
</evidence>
<gene>
    <name evidence="3" type="ORF">GJV26_17170</name>
</gene>
<dbReference type="GO" id="GO:0003677">
    <property type="term" value="F:DNA binding"/>
    <property type="evidence" value="ECO:0007669"/>
    <property type="project" value="UniProtKB-KW"/>
</dbReference>
<feature type="domain" description="HTH tetR-type" evidence="2">
    <location>
        <begin position="10"/>
        <end position="37"/>
    </location>
</feature>
<proteinExistence type="predicted"/>
<dbReference type="Proteomes" id="UP000431684">
    <property type="component" value="Unassembled WGS sequence"/>
</dbReference>
<dbReference type="Pfam" id="PF00440">
    <property type="entry name" value="TetR_N"/>
    <property type="match status" value="1"/>
</dbReference>
<keyword evidence="4" id="KW-1185">Reference proteome</keyword>
<accession>A0A6I3XQW8</accession>
<dbReference type="EMBL" id="WNWM01000002">
    <property type="protein sequence ID" value="MUI14175.1"/>
    <property type="molecule type" value="Genomic_DNA"/>
</dbReference>
<dbReference type="InterPro" id="IPR009057">
    <property type="entry name" value="Homeodomain-like_sf"/>
</dbReference>